<dbReference type="CDD" id="cd16936">
    <property type="entry name" value="HATPase_RsbW-like"/>
    <property type="match status" value="1"/>
</dbReference>
<evidence type="ECO:0000256" key="1">
    <source>
        <dbReference type="ARBA" id="ARBA00022527"/>
    </source>
</evidence>
<keyword evidence="4" id="KW-0067">ATP-binding</keyword>
<evidence type="ECO:0000313" key="5">
    <source>
        <dbReference type="Proteomes" id="UP000285710"/>
    </source>
</evidence>
<evidence type="ECO:0000256" key="2">
    <source>
        <dbReference type="SAM" id="MobiDB-lite"/>
    </source>
</evidence>
<accession>A0A443ILK3</accession>
<dbReference type="PANTHER" id="PTHR35526">
    <property type="entry name" value="ANTI-SIGMA-F FACTOR RSBW-RELATED"/>
    <property type="match status" value="1"/>
</dbReference>
<keyword evidence="1" id="KW-0418">Kinase</keyword>
<gene>
    <name evidence="4" type="ORF">D2T33_18840</name>
</gene>
<feature type="region of interest" description="Disordered" evidence="2">
    <location>
        <begin position="17"/>
        <end position="56"/>
    </location>
</feature>
<sequence>MSIMRWGGCGMWVEQHSSSRSFDDRRHGEGQTGPGGLTPARDSAAQGPPEEVAPPEPARHIHLHSFRANPFAVRDALYAARATTERLLLIDDAWALELVLAEIMNNIVEHGYGEGDEGTIFLTLTLQGNDLVCTVGDFGPELPTACLNGERPPPDPGDLPDGGFGWFLIRDLAQDLHYDREEGRNRLTLRFPLANPA</sequence>
<dbReference type="Pfam" id="PF13581">
    <property type="entry name" value="HATPase_c_2"/>
    <property type="match status" value="1"/>
</dbReference>
<dbReference type="Gene3D" id="3.30.565.10">
    <property type="entry name" value="Histidine kinase-like ATPase, C-terminal domain"/>
    <property type="match status" value="1"/>
</dbReference>
<proteinExistence type="predicted"/>
<organism evidence="4 5">
    <name type="scientific">Paenirhodobacter populi</name>
    <dbReference type="NCBI Taxonomy" id="2306993"/>
    <lineage>
        <taxon>Bacteria</taxon>
        <taxon>Pseudomonadati</taxon>
        <taxon>Pseudomonadota</taxon>
        <taxon>Alphaproteobacteria</taxon>
        <taxon>Rhodobacterales</taxon>
        <taxon>Rhodobacter group</taxon>
        <taxon>Paenirhodobacter</taxon>
    </lineage>
</organism>
<evidence type="ECO:0000313" key="4">
    <source>
        <dbReference type="EMBL" id="RWR06308.1"/>
    </source>
</evidence>
<dbReference type="GO" id="GO:0005524">
    <property type="term" value="F:ATP binding"/>
    <property type="evidence" value="ECO:0007669"/>
    <property type="project" value="UniProtKB-KW"/>
</dbReference>
<dbReference type="SUPFAM" id="SSF55874">
    <property type="entry name" value="ATPase domain of HSP90 chaperone/DNA topoisomerase II/histidine kinase"/>
    <property type="match status" value="1"/>
</dbReference>
<dbReference type="InterPro" id="IPR003594">
    <property type="entry name" value="HATPase_dom"/>
</dbReference>
<dbReference type="EMBL" id="SAUW01000029">
    <property type="protein sequence ID" value="RWR06308.1"/>
    <property type="molecule type" value="Genomic_DNA"/>
</dbReference>
<dbReference type="InterPro" id="IPR036890">
    <property type="entry name" value="HATPase_C_sf"/>
</dbReference>
<dbReference type="Proteomes" id="UP000285710">
    <property type="component" value="Unassembled WGS sequence"/>
</dbReference>
<keyword evidence="1" id="KW-0808">Transferase</keyword>
<keyword evidence="1" id="KW-0723">Serine/threonine-protein kinase</keyword>
<dbReference type="GO" id="GO:0004674">
    <property type="term" value="F:protein serine/threonine kinase activity"/>
    <property type="evidence" value="ECO:0007669"/>
    <property type="project" value="UniProtKB-KW"/>
</dbReference>
<keyword evidence="5" id="KW-1185">Reference proteome</keyword>
<dbReference type="PANTHER" id="PTHR35526:SF3">
    <property type="entry name" value="ANTI-SIGMA-F FACTOR RSBW"/>
    <property type="match status" value="1"/>
</dbReference>
<dbReference type="AlphaFoldDB" id="A0A443ILK3"/>
<keyword evidence="4" id="KW-0547">Nucleotide-binding</keyword>
<name>A0A443ILK3_9RHOB</name>
<comment type="caution">
    <text evidence="4">The sequence shown here is derived from an EMBL/GenBank/DDBJ whole genome shotgun (WGS) entry which is preliminary data.</text>
</comment>
<protein>
    <submittedName>
        <fullName evidence="4">ATP-binding protein</fullName>
    </submittedName>
</protein>
<feature type="domain" description="Histidine kinase/HSP90-like ATPase" evidence="3">
    <location>
        <begin position="67"/>
        <end position="191"/>
    </location>
</feature>
<reference evidence="4 5" key="1">
    <citation type="submission" date="2019-01" db="EMBL/GenBank/DDBJ databases">
        <title>Sinorhodobacter populi sp. nov. isolated from the symptomatic bark tissue of Populus euramericana canker.</title>
        <authorList>
            <person name="Xu G."/>
        </authorList>
    </citation>
    <scope>NUCLEOTIDE SEQUENCE [LARGE SCALE GENOMIC DNA]</scope>
    <source>
        <strain evidence="4 5">2D-5</strain>
    </source>
</reference>
<dbReference type="InterPro" id="IPR050267">
    <property type="entry name" value="Anti-sigma-factor_SerPK"/>
</dbReference>
<evidence type="ECO:0000259" key="3">
    <source>
        <dbReference type="Pfam" id="PF13581"/>
    </source>
</evidence>
<reference evidence="4 5" key="2">
    <citation type="submission" date="2019-01" db="EMBL/GenBank/DDBJ databases">
        <authorList>
            <person name="Li Y."/>
        </authorList>
    </citation>
    <scope>NUCLEOTIDE SEQUENCE [LARGE SCALE GENOMIC DNA]</scope>
    <source>
        <strain evidence="4 5">2D-5</strain>
    </source>
</reference>